<comment type="subcellular location">
    <subcellularLocation>
        <location evidence="1">Endomembrane system</location>
        <topology evidence="1">Multi-pass membrane protein</topology>
    </subcellularLocation>
</comment>
<name>A0ABT1WDZ9_9BURK</name>
<keyword evidence="8" id="KW-1185">Reference proteome</keyword>
<keyword evidence="3 5" id="KW-1133">Transmembrane helix</keyword>
<evidence type="ECO:0000256" key="5">
    <source>
        <dbReference type="SAM" id="Phobius"/>
    </source>
</evidence>
<evidence type="ECO:0000256" key="1">
    <source>
        <dbReference type="ARBA" id="ARBA00004127"/>
    </source>
</evidence>
<gene>
    <name evidence="7" type="ORF">NQT62_00755</name>
</gene>
<protein>
    <submittedName>
        <fullName evidence="7">YkvA family protein</fullName>
    </submittedName>
</protein>
<organism evidence="7 8">
    <name type="scientific">Limnobacter humi</name>
    <dbReference type="NCBI Taxonomy" id="1778671"/>
    <lineage>
        <taxon>Bacteria</taxon>
        <taxon>Pseudomonadati</taxon>
        <taxon>Pseudomonadota</taxon>
        <taxon>Betaproteobacteria</taxon>
        <taxon>Burkholderiales</taxon>
        <taxon>Burkholderiaceae</taxon>
        <taxon>Limnobacter</taxon>
    </lineage>
</organism>
<evidence type="ECO:0000256" key="3">
    <source>
        <dbReference type="ARBA" id="ARBA00022989"/>
    </source>
</evidence>
<evidence type="ECO:0000256" key="2">
    <source>
        <dbReference type="ARBA" id="ARBA00022692"/>
    </source>
</evidence>
<feature type="domain" description="DUF1232" evidence="6">
    <location>
        <begin position="36"/>
        <end position="71"/>
    </location>
</feature>
<reference evidence="7 8" key="1">
    <citation type="submission" date="2022-07" db="EMBL/GenBank/DDBJ databases">
        <authorList>
            <person name="Xamxidin M."/>
            <person name="Wu M."/>
        </authorList>
    </citation>
    <scope>NUCLEOTIDE SEQUENCE [LARGE SCALE GENOMIC DNA]</scope>
    <source>
        <strain evidence="7 8">NBRC 111650</strain>
    </source>
</reference>
<comment type="caution">
    <text evidence="7">The sequence shown here is derived from an EMBL/GenBank/DDBJ whole genome shotgun (WGS) entry which is preliminary data.</text>
</comment>
<evidence type="ECO:0000259" key="6">
    <source>
        <dbReference type="Pfam" id="PF06803"/>
    </source>
</evidence>
<dbReference type="RefSeq" id="WP_256762620.1">
    <property type="nucleotide sequence ID" value="NZ_JANIGO010000001.1"/>
</dbReference>
<accession>A0ABT1WDZ9</accession>
<feature type="transmembrane region" description="Helical" evidence="5">
    <location>
        <begin position="56"/>
        <end position="76"/>
    </location>
</feature>
<keyword evidence="4 5" id="KW-0472">Membrane</keyword>
<sequence length="93" mass="10780">MFSRWFPLWSKLKALKTHGRLMWHAFRHHDTPLWIKVFMVAVVVYLLSPIDLVPDFLLWFGFTDDLIVVTLAMWLLGKCIPDAVKLSAPGQSV</sequence>
<dbReference type="EMBL" id="JANIGO010000001">
    <property type="protein sequence ID" value="MCQ8894967.1"/>
    <property type="molecule type" value="Genomic_DNA"/>
</dbReference>
<dbReference type="InterPro" id="IPR010652">
    <property type="entry name" value="DUF1232"/>
</dbReference>
<proteinExistence type="predicted"/>
<evidence type="ECO:0000313" key="8">
    <source>
        <dbReference type="Proteomes" id="UP001204142"/>
    </source>
</evidence>
<feature type="transmembrane region" description="Helical" evidence="5">
    <location>
        <begin position="33"/>
        <end position="50"/>
    </location>
</feature>
<keyword evidence="2 5" id="KW-0812">Transmembrane</keyword>
<dbReference type="Proteomes" id="UP001204142">
    <property type="component" value="Unassembled WGS sequence"/>
</dbReference>
<dbReference type="Pfam" id="PF06803">
    <property type="entry name" value="DUF1232"/>
    <property type="match status" value="1"/>
</dbReference>
<evidence type="ECO:0000313" key="7">
    <source>
        <dbReference type="EMBL" id="MCQ8894967.1"/>
    </source>
</evidence>
<evidence type="ECO:0000256" key="4">
    <source>
        <dbReference type="ARBA" id="ARBA00023136"/>
    </source>
</evidence>